<organism evidence="1">
    <name type="scientific">marine sediment metagenome</name>
    <dbReference type="NCBI Taxonomy" id="412755"/>
    <lineage>
        <taxon>unclassified sequences</taxon>
        <taxon>metagenomes</taxon>
        <taxon>ecological metagenomes</taxon>
    </lineage>
</organism>
<dbReference type="AlphaFoldDB" id="X1CTL3"/>
<reference evidence="1" key="1">
    <citation type="journal article" date="2014" name="Front. Microbiol.">
        <title>High frequency of phylogenetically diverse reductive dehalogenase-homologous genes in deep subseafloor sedimentary metagenomes.</title>
        <authorList>
            <person name="Kawai M."/>
            <person name="Futagami T."/>
            <person name="Toyoda A."/>
            <person name="Takaki Y."/>
            <person name="Nishi S."/>
            <person name="Hori S."/>
            <person name="Arai W."/>
            <person name="Tsubouchi T."/>
            <person name="Morono Y."/>
            <person name="Uchiyama I."/>
            <person name="Ito T."/>
            <person name="Fujiyama A."/>
            <person name="Inagaki F."/>
            <person name="Takami H."/>
        </authorList>
    </citation>
    <scope>NUCLEOTIDE SEQUENCE</scope>
    <source>
        <strain evidence="1">Expedition CK06-06</strain>
    </source>
</reference>
<dbReference type="EMBL" id="BART01012965">
    <property type="protein sequence ID" value="GAG87546.1"/>
    <property type="molecule type" value="Genomic_DNA"/>
</dbReference>
<protein>
    <recommendedName>
        <fullName evidence="2">Secretion system C-terminal sorting domain-containing protein</fullName>
    </recommendedName>
</protein>
<accession>X1CTL3</accession>
<evidence type="ECO:0000313" key="1">
    <source>
        <dbReference type="EMBL" id="GAG87546.1"/>
    </source>
</evidence>
<sequence>FDGLGRLVKTLVDGYKSAGEYSVEFSAPSLTSGVYFFRMTAGSFSAVNKMLLLR</sequence>
<comment type="caution">
    <text evidence="1">The sequence shown here is derived from an EMBL/GenBank/DDBJ whole genome shotgun (WGS) entry which is preliminary data.</text>
</comment>
<proteinExistence type="predicted"/>
<gene>
    <name evidence="1" type="ORF">S01H4_26780</name>
</gene>
<feature type="non-terminal residue" evidence="1">
    <location>
        <position position="1"/>
    </location>
</feature>
<name>X1CTL3_9ZZZZ</name>
<evidence type="ECO:0008006" key="2">
    <source>
        <dbReference type="Google" id="ProtNLM"/>
    </source>
</evidence>